<evidence type="ECO:0000313" key="2">
    <source>
        <dbReference type="Proteomes" id="UP000244309"/>
    </source>
</evidence>
<comment type="caution">
    <text evidence="1">The sequence shown here is derived from an EMBL/GenBank/DDBJ whole genome shotgun (WGS) entry which is preliminary data.</text>
</comment>
<sequence length="402" mass="47046">MGFVAPGRRFRRKRPGTNAAVIEYVAQRNRAVPLDPLKVRRARTFKQPIESSSSILERLPHDILWEVFLLAGIDNGLPLTSKYFNDVLVAPKLTDEDAEEVTQNKWLFLKVLDHCMIQNKNQEVDSDWIERHEAVYNSYETRSDVMERFATFQLMFARDIYEEKYGIDIRVFRHRFMNDVALKIIRERYPGIPIYDENEMEFQIKNRQAFFQWHFKVMVEGMKKAQQAEGDASEFIILEEVKKQKNVKAIEVASNLPPPTQIPGSLYQRLTHSRALMIRRLVESCKCALESPTAFRKACFDQLLYEQFPEYADFKSSQQVYTFDEFKMLVECITRAESLSGDENNRSVPDFTRELLYTLAEDALLSCPIEDQERLRDLAWLTSQVEKPDLQQLLSNRSLETL</sequence>
<dbReference type="GeneID" id="37008758"/>
<name>A0A2V1AND3_9ASCO</name>
<dbReference type="RefSeq" id="XP_025340520.1">
    <property type="nucleotide sequence ID" value="XM_025487072.1"/>
</dbReference>
<dbReference type="EMBL" id="PKFO01000002">
    <property type="protein sequence ID" value="PVH19580.1"/>
    <property type="molecule type" value="Genomic_DNA"/>
</dbReference>
<gene>
    <name evidence="1" type="ORF">CXQ85_003427</name>
</gene>
<organism evidence="1 2">
    <name type="scientific">Candidozyma haemuli</name>
    <dbReference type="NCBI Taxonomy" id="45357"/>
    <lineage>
        <taxon>Eukaryota</taxon>
        <taxon>Fungi</taxon>
        <taxon>Dikarya</taxon>
        <taxon>Ascomycota</taxon>
        <taxon>Saccharomycotina</taxon>
        <taxon>Pichiomycetes</taxon>
        <taxon>Metschnikowiaceae</taxon>
        <taxon>Candidozyma</taxon>
    </lineage>
</organism>
<dbReference type="Proteomes" id="UP000244309">
    <property type="component" value="Unassembled WGS sequence"/>
</dbReference>
<dbReference type="AlphaFoldDB" id="A0A2V1AND3"/>
<accession>A0A2V1AND3</accession>
<reference evidence="1 2" key="1">
    <citation type="submission" date="2017-12" db="EMBL/GenBank/DDBJ databases">
        <title>Genome Sequence of a Multidrug-Resistant Candida haemulonii Isolate from a Patient with Chronic Leg Ulcers in Israel.</title>
        <authorList>
            <person name="Chow N.A."/>
            <person name="Gade L."/>
            <person name="Batra D."/>
            <person name="Rowe L.A."/>
            <person name="Ben-Ami R."/>
            <person name="Loparev V.N."/>
            <person name="Litvintseva A.P."/>
        </authorList>
    </citation>
    <scope>NUCLEOTIDE SEQUENCE [LARGE SCALE GENOMIC DNA]</scope>
    <source>
        <strain evidence="1 2">B11899</strain>
    </source>
</reference>
<protein>
    <submittedName>
        <fullName evidence="1">Uncharacterized protein</fullName>
    </submittedName>
</protein>
<evidence type="ECO:0000313" key="1">
    <source>
        <dbReference type="EMBL" id="PVH19580.1"/>
    </source>
</evidence>
<proteinExistence type="predicted"/>
<dbReference type="VEuPathDB" id="FungiDB:CXQ85_003427"/>
<dbReference type="OrthoDB" id="4080077at2759"/>
<keyword evidence="2" id="KW-1185">Reference proteome</keyword>